<dbReference type="Pfam" id="PF01479">
    <property type="entry name" value="S4"/>
    <property type="match status" value="1"/>
</dbReference>
<dbReference type="InterPro" id="IPR018496">
    <property type="entry name" value="PsdUridine_synth_RsuA/RluB_CS"/>
</dbReference>
<dbReference type="Gene3D" id="3.30.70.580">
    <property type="entry name" value="Pseudouridine synthase I, catalytic domain, N-terminal subdomain"/>
    <property type="match status" value="1"/>
</dbReference>
<dbReference type="InterPro" id="IPR000748">
    <property type="entry name" value="PsdUridine_synth_RsuA/RluB/E/F"/>
</dbReference>
<accession>A0ABT3ZQB5</accession>
<dbReference type="InterPro" id="IPR002942">
    <property type="entry name" value="S4_RNA-bd"/>
</dbReference>
<dbReference type="PANTHER" id="PTHR47683">
    <property type="entry name" value="PSEUDOURIDINE SYNTHASE FAMILY PROTEIN-RELATED"/>
    <property type="match status" value="1"/>
</dbReference>
<comment type="catalytic activity">
    <reaction evidence="4">
        <text>uridine(516) in 16S rRNA = pseudouridine(516) in 16S rRNA</text>
        <dbReference type="Rhea" id="RHEA:38867"/>
        <dbReference type="Rhea" id="RHEA-COMP:10089"/>
        <dbReference type="Rhea" id="RHEA-COMP:10090"/>
        <dbReference type="ChEBI" id="CHEBI:65314"/>
        <dbReference type="ChEBI" id="CHEBI:65315"/>
        <dbReference type="EC" id="5.4.99.19"/>
    </reaction>
</comment>
<dbReference type="Pfam" id="PF00849">
    <property type="entry name" value="PseudoU_synth_2"/>
    <property type="match status" value="1"/>
</dbReference>
<feature type="compositionally biased region" description="Low complexity" evidence="8">
    <location>
        <begin position="234"/>
        <end position="252"/>
    </location>
</feature>
<keyword evidence="12" id="KW-1185">Reference proteome</keyword>
<evidence type="ECO:0000313" key="11">
    <source>
        <dbReference type="EMBL" id="MCY0388754.1"/>
    </source>
</evidence>
<dbReference type="EMBL" id="JAPMXC010000006">
    <property type="protein sequence ID" value="MCY0388754.1"/>
    <property type="molecule type" value="Genomic_DNA"/>
</dbReference>
<dbReference type="InterPro" id="IPR020103">
    <property type="entry name" value="PsdUridine_synth_cat_dom_sf"/>
</dbReference>
<gene>
    <name evidence="11" type="ORF">OVY01_16390</name>
</gene>
<feature type="domain" description="Pseudouridine synthase RsuA/RluA-like" evidence="9">
    <location>
        <begin position="62"/>
        <end position="193"/>
    </location>
</feature>
<dbReference type="RefSeq" id="WP_267848643.1">
    <property type="nucleotide sequence ID" value="NZ_JAPMXC010000006.1"/>
</dbReference>
<comment type="caution">
    <text evidence="11">The sequence shown here is derived from an EMBL/GenBank/DDBJ whole genome shotgun (WGS) entry which is preliminary data.</text>
</comment>
<dbReference type="SUPFAM" id="SSF55174">
    <property type="entry name" value="Alpha-L RNA-binding motif"/>
    <property type="match status" value="1"/>
</dbReference>
<evidence type="ECO:0000256" key="5">
    <source>
        <dbReference type="ARBA" id="ARBA00037590"/>
    </source>
</evidence>
<protein>
    <recommendedName>
        <fullName evidence="7">Pseudouridine synthase</fullName>
        <ecNumber evidence="7">5.4.99.-</ecNumber>
    </recommendedName>
</protein>
<name>A0ABT3ZQB5_9BURK</name>
<dbReference type="PANTHER" id="PTHR47683:SF4">
    <property type="entry name" value="PSEUDOURIDINE SYNTHASE"/>
    <property type="match status" value="1"/>
</dbReference>
<evidence type="ECO:0000259" key="9">
    <source>
        <dbReference type="Pfam" id="PF00849"/>
    </source>
</evidence>
<keyword evidence="3 7" id="KW-0413">Isomerase</keyword>
<evidence type="ECO:0000256" key="1">
    <source>
        <dbReference type="ARBA" id="ARBA00008348"/>
    </source>
</evidence>
<dbReference type="EC" id="5.4.99.-" evidence="7"/>
<evidence type="ECO:0000256" key="8">
    <source>
        <dbReference type="SAM" id="MobiDB-lite"/>
    </source>
</evidence>
<dbReference type="PROSITE" id="PS50889">
    <property type="entry name" value="S4"/>
    <property type="match status" value="1"/>
</dbReference>
<comment type="function">
    <text evidence="5">Responsible for synthesis of pseudouridine from uracil-516 in 16S ribosomal RNA.</text>
</comment>
<dbReference type="Gene3D" id="3.30.70.1560">
    <property type="entry name" value="Alpha-L RNA-binding motif"/>
    <property type="match status" value="1"/>
</dbReference>
<dbReference type="CDD" id="cd02553">
    <property type="entry name" value="PseudoU_synth_RsuA"/>
    <property type="match status" value="1"/>
</dbReference>
<dbReference type="NCBIfam" id="TIGR00093">
    <property type="entry name" value="pseudouridine synthase"/>
    <property type="match status" value="1"/>
</dbReference>
<evidence type="ECO:0000256" key="4">
    <source>
        <dbReference type="ARBA" id="ARBA00036749"/>
    </source>
</evidence>
<dbReference type="InterPro" id="IPR050343">
    <property type="entry name" value="RsuA_PseudoU_synthase"/>
</dbReference>
<comment type="similarity">
    <text evidence="1 7">Belongs to the pseudouridine synthase RsuA family.</text>
</comment>
<evidence type="ECO:0000313" key="12">
    <source>
        <dbReference type="Proteomes" id="UP001082899"/>
    </source>
</evidence>
<evidence type="ECO:0000256" key="2">
    <source>
        <dbReference type="ARBA" id="ARBA00022884"/>
    </source>
</evidence>
<dbReference type="SUPFAM" id="SSF55120">
    <property type="entry name" value="Pseudouridine synthase"/>
    <property type="match status" value="1"/>
</dbReference>
<evidence type="ECO:0000256" key="6">
    <source>
        <dbReference type="PROSITE-ProRule" id="PRU00182"/>
    </source>
</evidence>
<keyword evidence="2 6" id="KW-0694">RNA-binding</keyword>
<organism evidence="11 12">
    <name type="scientific">Robbsia betulipollinis</name>
    <dbReference type="NCBI Taxonomy" id="2981849"/>
    <lineage>
        <taxon>Bacteria</taxon>
        <taxon>Pseudomonadati</taxon>
        <taxon>Pseudomonadota</taxon>
        <taxon>Betaproteobacteria</taxon>
        <taxon>Burkholderiales</taxon>
        <taxon>Burkholderiaceae</taxon>
        <taxon>Robbsia</taxon>
    </lineage>
</organism>
<dbReference type="InterPro" id="IPR006145">
    <property type="entry name" value="PsdUridine_synth_RsuA/RluA"/>
</dbReference>
<dbReference type="InterPro" id="IPR042092">
    <property type="entry name" value="PsdUridine_s_RsuA/RluB/E/F_cat"/>
</dbReference>
<dbReference type="CDD" id="cd00165">
    <property type="entry name" value="S4"/>
    <property type="match status" value="1"/>
</dbReference>
<evidence type="ECO:0000256" key="3">
    <source>
        <dbReference type="ARBA" id="ARBA00023235"/>
    </source>
</evidence>
<evidence type="ECO:0000259" key="10">
    <source>
        <dbReference type="Pfam" id="PF01479"/>
    </source>
</evidence>
<evidence type="ECO:0000256" key="7">
    <source>
        <dbReference type="RuleBase" id="RU003887"/>
    </source>
</evidence>
<dbReference type="PROSITE" id="PS01149">
    <property type="entry name" value="PSI_RSU"/>
    <property type="match status" value="1"/>
</dbReference>
<feature type="region of interest" description="Disordered" evidence="8">
    <location>
        <begin position="232"/>
        <end position="252"/>
    </location>
</feature>
<feature type="domain" description="RNA-binding S4" evidence="10">
    <location>
        <begin position="2"/>
        <end position="38"/>
    </location>
</feature>
<proteinExistence type="inferred from homology"/>
<dbReference type="Proteomes" id="UP001082899">
    <property type="component" value="Unassembled WGS sequence"/>
</dbReference>
<reference evidence="11" key="1">
    <citation type="submission" date="2022-11" db="EMBL/GenBank/DDBJ databases">
        <title>Robbsia betulipollinis sp. nov., isolated from pollen of birch (Betula pendula).</title>
        <authorList>
            <person name="Shi H."/>
            <person name="Ambika Manirajan B."/>
            <person name="Ratering S."/>
            <person name="Geissler-Plaum R."/>
            <person name="Schnell S."/>
        </authorList>
    </citation>
    <scope>NUCLEOTIDE SEQUENCE</scope>
    <source>
        <strain evidence="11">Bb-Pol-6</strain>
    </source>
</reference>
<dbReference type="InterPro" id="IPR020094">
    <property type="entry name" value="TruA/RsuA/RluB/E/F_N"/>
</dbReference>
<sequence>MNLETILFTQGFGSRRQCRALIGAGAVRIGAAVRTDPGADFDTAGLTFDVENTSWLFREKAYLMLYKPGAYECSRQPQHHASVFSLLPPPLLARGVQCVGRLDQDTTGLLLLSDDGSFMHALASPKKKVPKIYVAGLRHPLDEAQLQALRDGVLLHGETQPSCAAAARALDAHTLELTIAEGKYHQVKRMVAAAGNRVETLHRRAVGALTLPPGLAPGQWCWLDERQLGQARSAGTDAGAGDVAGGPAQLPA</sequence>